<dbReference type="SUPFAM" id="SSF53067">
    <property type="entry name" value="Actin-like ATPase domain"/>
    <property type="match status" value="1"/>
</dbReference>
<dbReference type="Pfam" id="PF00480">
    <property type="entry name" value="ROK"/>
    <property type="match status" value="1"/>
</dbReference>
<dbReference type="SUPFAM" id="SSF46785">
    <property type="entry name" value="Winged helix' DNA-binding domain"/>
    <property type="match status" value="1"/>
</dbReference>
<organism evidence="4 5">
    <name type="scientific">Companilactobacillus paralimentarius DSM 13238 = JCM 10415</name>
    <dbReference type="NCBI Taxonomy" id="1122151"/>
    <lineage>
        <taxon>Bacteria</taxon>
        <taxon>Bacillati</taxon>
        <taxon>Bacillota</taxon>
        <taxon>Bacilli</taxon>
        <taxon>Lactobacillales</taxon>
        <taxon>Lactobacillaceae</taxon>
        <taxon>Companilactobacillus</taxon>
    </lineage>
</organism>
<proteinExistence type="inferred from homology"/>
<dbReference type="PATRIC" id="fig|1122151.5.peg.1381"/>
<comment type="similarity">
    <text evidence="2">Belongs to the ROK (NagC/XylR) family.</text>
</comment>
<accession>A0A0R1P8W5</accession>
<evidence type="ECO:0000256" key="1">
    <source>
        <dbReference type="ARBA" id="ARBA00002486"/>
    </source>
</evidence>
<sequence>MTSNSKISAREHNLQSILHLLHIHKSLSAKQLSTLTGLSVVSINKLIELLELKNILTVDFTNTRGRRAKTYQINYQAYTLGALQLHEVHDYIKANYSLIDLSGKIISQTHYEENITSVEQLLEFIKLHTDESKPQKIIVGIPGDELNGYLQLIDVKALRGIKLSKAIEVSTDIDTIIVNDINACIFGAASSLHESQNIAAGIYFPKLYGPGVGIVINDQLITGADGLAGEVQYGTVDQKESPKNQIIDHLRNIISLINPNLLIAYIDELNLTDLEINQIIQTLHRYLPLHQNYKLDFNRNFQDDYLLGLATIGRNIIFKKLSGN</sequence>
<keyword evidence="3" id="KW-0119">Carbohydrate metabolism</keyword>
<dbReference type="Proteomes" id="UP000051908">
    <property type="component" value="Unassembled WGS sequence"/>
</dbReference>
<dbReference type="EMBL" id="AZES01000149">
    <property type="protein sequence ID" value="KRL28902.1"/>
    <property type="molecule type" value="Genomic_DNA"/>
</dbReference>
<dbReference type="GeneID" id="96668898"/>
<dbReference type="Gene3D" id="1.10.10.10">
    <property type="entry name" value="Winged helix-like DNA-binding domain superfamily/Winged helix DNA-binding domain"/>
    <property type="match status" value="1"/>
</dbReference>
<evidence type="ECO:0000313" key="5">
    <source>
        <dbReference type="Proteomes" id="UP000051908"/>
    </source>
</evidence>
<name>A0A0R1P8W5_9LACO</name>
<dbReference type="InterPro" id="IPR043129">
    <property type="entry name" value="ATPase_NBD"/>
</dbReference>
<keyword evidence="5" id="KW-1185">Reference proteome</keyword>
<protein>
    <submittedName>
        <fullName evidence="4">Rok family transcriptional repressor</fullName>
    </submittedName>
</protein>
<comment type="function">
    <text evidence="1">Transcriptional repressor of xylose-utilizing enzymes.</text>
</comment>
<evidence type="ECO:0000313" key="4">
    <source>
        <dbReference type="EMBL" id="KRL28902.1"/>
    </source>
</evidence>
<dbReference type="PANTHER" id="PTHR18964">
    <property type="entry name" value="ROK (REPRESSOR, ORF, KINASE) FAMILY"/>
    <property type="match status" value="1"/>
</dbReference>
<evidence type="ECO:0000256" key="3">
    <source>
        <dbReference type="ARBA" id="ARBA00022629"/>
    </source>
</evidence>
<dbReference type="RefSeq" id="WP_025085164.1">
    <property type="nucleotide sequence ID" value="NZ_AZES01000149.1"/>
</dbReference>
<dbReference type="Gene3D" id="3.30.420.40">
    <property type="match status" value="2"/>
</dbReference>
<reference evidence="4 5" key="1">
    <citation type="journal article" date="2015" name="Genome Announc.">
        <title>Expanding the biotechnology potential of lactobacilli through comparative genomics of 213 strains and associated genera.</title>
        <authorList>
            <person name="Sun Z."/>
            <person name="Harris H.M."/>
            <person name="McCann A."/>
            <person name="Guo C."/>
            <person name="Argimon S."/>
            <person name="Zhang W."/>
            <person name="Yang X."/>
            <person name="Jeffery I.B."/>
            <person name="Cooney J.C."/>
            <person name="Kagawa T.F."/>
            <person name="Liu W."/>
            <person name="Song Y."/>
            <person name="Salvetti E."/>
            <person name="Wrobel A."/>
            <person name="Rasinkangas P."/>
            <person name="Parkhill J."/>
            <person name="Rea M.C."/>
            <person name="O'Sullivan O."/>
            <person name="Ritari J."/>
            <person name="Douillard F.P."/>
            <person name="Paul Ross R."/>
            <person name="Yang R."/>
            <person name="Briner A.E."/>
            <person name="Felis G.E."/>
            <person name="de Vos W.M."/>
            <person name="Barrangou R."/>
            <person name="Klaenhammer T.R."/>
            <person name="Caufield P.W."/>
            <person name="Cui Y."/>
            <person name="Zhang H."/>
            <person name="O'Toole P.W."/>
        </authorList>
    </citation>
    <scope>NUCLEOTIDE SEQUENCE [LARGE SCALE GENOMIC DNA]</scope>
    <source>
        <strain evidence="4 5">DSM 13238</strain>
    </source>
</reference>
<dbReference type="PANTHER" id="PTHR18964:SF149">
    <property type="entry name" value="BIFUNCTIONAL UDP-N-ACETYLGLUCOSAMINE 2-EPIMERASE_N-ACETYLMANNOSAMINE KINASE"/>
    <property type="match status" value="1"/>
</dbReference>
<keyword evidence="3" id="KW-0859">Xylose metabolism</keyword>
<dbReference type="InterPro" id="IPR000600">
    <property type="entry name" value="ROK"/>
</dbReference>
<dbReference type="AlphaFoldDB" id="A0A0R1P8W5"/>
<dbReference type="InterPro" id="IPR036388">
    <property type="entry name" value="WH-like_DNA-bd_sf"/>
</dbReference>
<evidence type="ECO:0000256" key="2">
    <source>
        <dbReference type="ARBA" id="ARBA00006479"/>
    </source>
</evidence>
<comment type="caution">
    <text evidence="4">The sequence shown here is derived from an EMBL/GenBank/DDBJ whole genome shotgun (WGS) entry which is preliminary data.</text>
</comment>
<dbReference type="InterPro" id="IPR036390">
    <property type="entry name" value="WH_DNA-bd_sf"/>
</dbReference>
<gene>
    <name evidence="4" type="ORF">FD33_GL001329</name>
</gene>
<dbReference type="GO" id="GO:0042732">
    <property type="term" value="P:D-xylose metabolic process"/>
    <property type="evidence" value="ECO:0007669"/>
    <property type="project" value="UniProtKB-KW"/>
</dbReference>